<sequence>MRMSCRNIGFLLLTVLLGFGTSMADVFERPLSAKNRPELEKSLAKVMDYQVASGDFKQTKSIQKLNREFVSTGTFRISKKAGIIWKTQKPVFSELAIHNAGIVERDTNGQIRTLLPKENPIFAEVSNNIQSLFSGKVTELEKNFKVFYEKKSCGFRIGLIPREAMVRMLVDNVVMDACKNVDRIVITDGEKIPTTLDFLNYKVSKK</sequence>
<dbReference type="InterPro" id="IPR029046">
    <property type="entry name" value="LolA/LolB/LppX"/>
</dbReference>
<dbReference type="SUPFAM" id="SSF89392">
    <property type="entry name" value="Prokaryotic lipoproteins and lipoprotein localization factors"/>
    <property type="match status" value="1"/>
</dbReference>
<dbReference type="Proteomes" id="UP000255423">
    <property type="component" value="Unassembled WGS sequence"/>
</dbReference>
<proteinExistence type="predicted"/>
<accession>A0A380RVS3</accession>
<evidence type="ECO:0000256" key="1">
    <source>
        <dbReference type="ARBA" id="ARBA00022729"/>
    </source>
</evidence>
<dbReference type="InterPro" id="IPR004564">
    <property type="entry name" value="OM_lipoprot_carrier_LolA-like"/>
</dbReference>
<protein>
    <recommendedName>
        <fullName evidence="4">Outer membrane lipoprotein carrier protein LolA</fullName>
    </recommendedName>
</protein>
<dbReference type="CDD" id="cd16325">
    <property type="entry name" value="LolA"/>
    <property type="match status" value="1"/>
</dbReference>
<reference evidence="2 3" key="1">
    <citation type="submission" date="2017-08" db="EMBL/GenBank/DDBJ databases">
        <authorList>
            <person name="de Groot N.N."/>
        </authorList>
    </citation>
    <scope>NUCLEOTIDE SEQUENCE [LARGE SCALE GENOMIC DNA]</scope>
    <source>
        <strain evidence="2 3">HM2</strain>
    </source>
</reference>
<dbReference type="Gene3D" id="2.50.20.10">
    <property type="entry name" value="Lipoprotein localisation LolA/LolB/LppX"/>
    <property type="match status" value="1"/>
</dbReference>
<name>A0A380RVS3_FIBSU</name>
<evidence type="ECO:0000313" key="2">
    <source>
        <dbReference type="EMBL" id="SUQ19411.1"/>
    </source>
</evidence>
<evidence type="ECO:0000313" key="3">
    <source>
        <dbReference type="Proteomes" id="UP000255423"/>
    </source>
</evidence>
<dbReference type="EMBL" id="UHJL01000001">
    <property type="protein sequence ID" value="SUQ19411.1"/>
    <property type="molecule type" value="Genomic_DNA"/>
</dbReference>
<gene>
    <name evidence="2" type="ORF">SAMN05661053_0643</name>
</gene>
<dbReference type="AlphaFoldDB" id="A0A380RVS3"/>
<keyword evidence="1" id="KW-0732">Signal</keyword>
<organism evidence="2 3">
    <name type="scientific">Fibrobacter succinogenes</name>
    <name type="common">Bacteroides succinogenes</name>
    <dbReference type="NCBI Taxonomy" id="833"/>
    <lineage>
        <taxon>Bacteria</taxon>
        <taxon>Pseudomonadati</taxon>
        <taxon>Fibrobacterota</taxon>
        <taxon>Fibrobacteria</taxon>
        <taxon>Fibrobacterales</taxon>
        <taxon>Fibrobacteraceae</taxon>
        <taxon>Fibrobacter</taxon>
    </lineage>
</organism>
<evidence type="ECO:0008006" key="4">
    <source>
        <dbReference type="Google" id="ProtNLM"/>
    </source>
</evidence>